<dbReference type="GO" id="GO:0008017">
    <property type="term" value="F:microtubule binding"/>
    <property type="evidence" value="ECO:0007669"/>
    <property type="project" value="InterPro"/>
</dbReference>
<evidence type="ECO:0000313" key="6">
    <source>
        <dbReference type="Proteomes" id="UP000593564"/>
    </source>
</evidence>
<dbReference type="Gene3D" id="1.10.10.1890">
    <property type="entry name" value="Ska1 microtubule binding domain-like"/>
    <property type="match status" value="1"/>
</dbReference>
<dbReference type="InterPro" id="IPR042031">
    <property type="entry name" value="SKA1_MBD_sf"/>
</dbReference>
<dbReference type="InterPro" id="IPR009829">
    <property type="entry name" value="SKA1"/>
</dbReference>
<dbReference type="GO" id="GO:0031110">
    <property type="term" value="P:regulation of microtubule polymerization or depolymerization"/>
    <property type="evidence" value="ECO:0007669"/>
    <property type="project" value="TreeGrafter"/>
</dbReference>
<dbReference type="GO" id="GO:0072686">
    <property type="term" value="C:mitotic spindle"/>
    <property type="evidence" value="ECO:0007669"/>
    <property type="project" value="TreeGrafter"/>
</dbReference>
<dbReference type="FunFam" id="1.10.10.1890:FF:000002">
    <property type="entry name" value="Spindle and kinetochore-associated protein 1"/>
    <property type="match status" value="1"/>
</dbReference>
<dbReference type="Pfam" id="PF07160">
    <property type="entry name" value="SKA1"/>
    <property type="match status" value="1"/>
</dbReference>
<sequence>MDVKQAGSSLDSLISSFNTRVAELQELVIARNMYPASSVTDLSAVDTALKAMELQVQHIKDRLREETEAIPKAKKLIEASLRQQKKLQSMSVYVPSHLPERMTVINQESSKCLLPETSKQEIGIRSLNFEEPAVLPKEKKGRASPPLWYVTSEELDSLSSYMRGRLTLDKINAAINDMSTYAEANAQLITAPRKKLTENMLDRALELREIATTEGVKGKHFFLETDMKGPSMKLDNTGKAILTVSVALFANQCPSSPWSDKRDTDWASPCDHSFKASMNGHASTNIIRVNVCFLSVF</sequence>
<protein>
    <recommendedName>
        <fullName evidence="3">SKA complex subunit 1 homolog</fullName>
    </recommendedName>
    <alternativeName>
        <fullName evidence="4">Spindle and kinetochore-associated protein 1 homolog</fullName>
    </alternativeName>
</protein>
<evidence type="ECO:0000256" key="4">
    <source>
        <dbReference type="ARBA" id="ARBA00075755"/>
    </source>
</evidence>
<evidence type="ECO:0000256" key="2">
    <source>
        <dbReference type="ARBA" id="ARBA00023054"/>
    </source>
</evidence>
<reference evidence="6" key="1">
    <citation type="journal article" date="2020" name="Nat. Commun.">
        <title>Genome assembly of wild tea tree DASZ reveals pedigree and selection history of tea varieties.</title>
        <authorList>
            <person name="Zhang W."/>
            <person name="Zhang Y."/>
            <person name="Qiu H."/>
            <person name="Guo Y."/>
            <person name="Wan H."/>
            <person name="Zhang X."/>
            <person name="Scossa F."/>
            <person name="Alseekh S."/>
            <person name="Zhang Q."/>
            <person name="Wang P."/>
            <person name="Xu L."/>
            <person name="Schmidt M.H."/>
            <person name="Jia X."/>
            <person name="Li D."/>
            <person name="Zhu A."/>
            <person name="Guo F."/>
            <person name="Chen W."/>
            <person name="Ni D."/>
            <person name="Usadel B."/>
            <person name="Fernie A.R."/>
            <person name="Wen W."/>
        </authorList>
    </citation>
    <scope>NUCLEOTIDE SEQUENCE [LARGE SCALE GENOMIC DNA]</scope>
    <source>
        <strain evidence="6">cv. G240</strain>
    </source>
</reference>
<keyword evidence="2" id="KW-0175">Coiled coil</keyword>
<dbReference type="PANTHER" id="PTHR28573:SF1">
    <property type="entry name" value="SPINDLE AND KINETOCHORE-ASSOCIATED PROTEIN 1"/>
    <property type="match status" value="1"/>
</dbReference>
<dbReference type="PANTHER" id="PTHR28573">
    <property type="entry name" value="SPINDLE AND KINETOCHORE-ASSOCIATED PROTEIN 1"/>
    <property type="match status" value="1"/>
</dbReference>
<keyword evidence="6" id="KW-1185">Reference proteome</keyword>
<dbReference type="AlphaFoldDB" id="A0A7J7HYG9"/>
<evidence type="ECO:0000256" key="3">
    <source>
        <dbReference type="ARBA" id="ARBA00068507"/>
    </source>
</evidence>
<dbReference type="GO" id="GO:0051301">
    <property type="term" value="P:cell division"/>
    <property type="evidence" value="ECO:0007669"/>
    <property type="project" value="InterPro"/>
</dbReference>
<comment type="similarity">
    <text evidence="1">Belongs to the SKA1 family.</text>
</comment>
<proteinExistence type="inferred from homology"/>
<organism evidence="5 6">
    <name type="scientific">Camellia sinensis</name>
    <name type="common">Tea plant</name>
    <name type="synonym">Thea sinensis</name>
    <dbReference type="NCBI Taxonomy" id="4442"/>
    <lineage>
        <taxon>Eukaryota</taxon>
        <taxon>Viridiplantae</taxon>
        <taxon>Streptophyta</taxon>
        <taxon>Embryophyta</taxon>
        <taxon>Tracheophyta</taxon>
        <taxon>Spermatophyta</taxon>
        <taxon>Magnoliopsida</taxon>
        <taxon>eudicotyledons</taxon>
        <taxon>Gunneridae</taxon>
        <taxon>Pentapetalae</taxon>
        <taxon>asterids</taxon>
        <taxon>Ericales</taxon>
        <taxon>Theaceae</taxon>
        <taxon>Camellia</taxon>
    </lineage>
</organism>
<name>A0A7J7HYG9_CAMSI</name>
<reference evidence="5 6" key="2">
    <citation type="submission" date="2020-07" db="EMBL/GenBank/DDBJ databases">
        <title>Genome assembly of wild tea tree DASZ reveals pedigree and selection history of tea varieties.</title>
        <authorList>
            <person name="Zhang W."/>
        </authorList>
    </citation>
    <scope>NUCLEOTIDE SEQUENCE [LARGE SCALE GENOMIC DNA]</scope>
    <source>
        <strain evidence="6">cv. G240</strain>
        <tissue evidence="5">Leaf</tissue>
    </source>
</reference>
<comment type="caution">
    <text evidence="5">The sequence shown here is derived from an EMBL/GenBank/DDBJ whole genome shotgun (WGS) entry which is preliminary data.</text>
</comment>
<evidence type="ECO:0000313" key="5">
    <source>
        <dbReference type="EMBL" id="KAF5957477.1"/>
    </source>
</evidence>
<accession>A0A7J7HYG9</accession>
<dbReference type="EMBL" id="JACBKZ010000002">
    <property type="protein sequence ID" value="KAF5957477.1"/>
    <property type="molecule type" value="Genomic_DNA"/>
</dbReference>
<evidence type="ECO:0000256" key="1">
    <source>
        <dbReference type="ARBA" id="ARBA00006836"/>
    </source>
</evidence>
<dbReference type="GO" id="GO:0007059">
    <property type="term" value="P:chromosome segregation"/>
    <property type="evidence" value="ECO:0007669"/>
    <property type="project" value="InterPro"/>
</dbReference>
<dbReference type="GO" id="GO:0005876">
    <property type="term" value="C:spindle microtubule"/>
    <property type="evidence" value="ECO:0007669"/>
    <property type="project" value="TreeGrafter"/>
</dbReference>
<dbReference type="GO" id="GO:0000278">
    <property type="term" value="P:mitotic cell cycle"/>
    <property type="evidence" value="ECO:0007669"/>
    <property type="project" value="TreeGrafter"/>
</dbReference>
<dbReference type="Proteomes" id="UP000593564">
    <property type="component" value="Unassembled WGS sequence"/>
</dbReference>
<dbReference type="GO" id="GO:0000940">
    <property type="term" value="C:outer kinetochore"/>
    <property type="evidence" value="ECO:0007669"/>
    <property type="project" value="TreeGrafter"/>
</dbReference>
<gene>
    <name evidence="5" type="ORF">HYC85_004702</name>
</gene>